<organism evidence="2 3">
    <name type="scientific">Thraustotheca clavata</name>
    <dbReference type="NCBI Taxonomy" id="74557"/>
    <lineage>
        <taxon>Eukaryota</taxon>
        <taxon>Sar</taxon>
        <taxon>Stramenopiles</taxon>
        <taxon>Oomycota</taxon>
        <taxon>Saprolegniomycetes</taxon>
        <taxon>Saprolegniales</taxon>
        <taxon>Achlyaceae</taxon>
        <taxon>Thraustotheca</taxon>
    </lineage>
</organism>
<feature type="compositionally biased region" description="Basic and acidic residues" evidence="1">
    <location>
        <begin position="200"/>
        <end position="220"/>
    </location>
</feature>
<protein>
    <submittedName>
        <fullName evidence="2">Uncharacterized protein</fullName>
    </submittedName>
</protein>
<evidence type="ECO:0000313" key="3">
    <source>
        <dbReference type="Proteomes" id="UP000243217"/>
    </source>
</evidence>
<feature type="compositionally biased region" description="Basic residues" evidence="1">
    <location>
        <begin position="409"/>
        <end position="426"/>
    </location>
</feature>
<feature type="compositionally biased region" description="Polar residues" evidence="1">
    <location>
        <begin position="530"/>
        <end position="540"/>
    </location>
</feature>
<feature type="compositionally biased region" description="Basic and acidic residues" evidence="1">
    <location>
        <begin position="262"/>
        <end position="272"/>
    </location>
</feature>
<proteinExistence type="predicted"/>
<accession>A0A1V9ZY80</accession>
<feature type="compositionally biased region" description="Basic residues" evidence="1">
    <location>
        <begin position="294"/>
        <end position="306"/>
    </location>
</feature>
<comment type="caution">
    <text evidence="2">The sequence shown here is derived from an EMBL/GenBank/DDBJ whole genome shotgun (WGS) entry which is preliminary data.</text>
</comment>
<reference evidence="2 3" key="1">
    <citation type="journal article" date="2014" name="Genome Biol. Evol.">
        <title>The secreted proteins of Achlya hypogyna and Thraustotheca clavata identify the ancestral oomycete secretome and reveal gene acquisitions by horizontal gene transfer.</title>
        <authorList>
            <person name="Misner I."/>
            <person name="Blouin N."/>
            <person name="Leonard G."/>
            <person name="Richards T.A."/>
            <person name="Lane C.E."/>
        </authorList>
    </citation>
    <scope>NUCLEOTIDE SEQUENCE [LARGE SCALE GENOMIC DNA]</scope>
    <source>
        <strain evidence="2 3">ATCC 34112</strain>
    </source>
</reference>
<feature type="compositionally biased region" description="Basic and acidic residues" evidence="1">
    <location>
        <begin position="541"/>
        <end position="554"/>
    </location>
</feature>
<dbReference type="AlphaFoldDB" id="A0A1V9ZY80"/>
<evidence type="ECO:0000313" key="2">
    <source>
        <dbReference type="EMBL" id="OQS02968.1"/>
    </source>
</evidence>
<evidence type="ECO:0000256" key="1">
    <source>
        <dbReference type="SAM" id="MobiDB-lite"/>
    </source>
</evidence>
<dbReference type="Proteomes" id="UP000243217">
    <property type="component" value="Unassembled WGS sequence"/>
</dbReference>
<gene>
    <name evidence="2" type="ORF">THRCLA_04714</name>
</gene>
<feature type="compositionally biased region" description="Low complexity" evidence="1">
    <location>
        <begin position="248"/>
        <end position="259"/>
    </location>
</feature>
<sequence>MQLIVYFSMQDAGGLVGIQVRVPKPGEIVAFNKETQLYSVSFEGGLSLNLGRNEVLKLINQSMASNSDALVRIVEHPLVGTQVIKQFGDLRIRGVVKHQLPQWNVFEVKYDNGLHEHVPESFIQENKIIEKKVATPPPSEPIVSVAKKKQAPSKVKPHHEMVAEHQRILRGRSPRRSLRLKSEDMIDLTLSDDEEEEEEVKEKESKTIGETKEEPVFENSEMSKDLKIISVPEDTSLKLSFFLPEPVATKTASATKQASPVDTERLFEEKKAAPKRVNHRVVEIDSEPEDVKPATKKRKKTKAIPRRKPEPLSPRNRKRYRQIQMSSSESEQEYVIPPKRSSPVDSYDSESQSESENEDTSSDMSIEYDARGPVPKHQRSDNRINLPRYCRVRHSKKTRDYDDDEPIRPRRKERRQLKPSKQIKKKTVVEKPTSESRKPQEDNFRIPKISIDNSFRIPKKTRVNPPAEVPSSRPTTERKSMADVVKEAAEREQRELQARRENVSTPKSYDNRRPPPPMEKQYNNYDRHQQSSNRNNNDYQRSYDRAHSNNDRRQQSSNYSNRHDNSSYRDDDRHRSFDSFEGRRRSAERVSQRHNVENDERVAKSIPAPSKPAPKVPKSIMRGARTEPFPLKSYTNTSTPFDWSQLAKMSKPAPSSGLKPDYLVRKEAVKQQRISSLSTGGTNLIPLGTQRKDDVHTITNDPMSSTDPNTLRYLPRANVNKNDQDESAVWC</sequence>
<feature type="compositionally biased region" description="Basic and acidic residues" evidence="1">
    <location>
        <begin position="475"/>
        <end position="502"/>
    </location>
</feature>
<keyword evidence="3" id="KW-1185">Reference proteome</keyword>
<feature type="compositionally biased region" description="Basic and acidic residues" evidence="1">
    <location>
        <begin position="427"/>
        <end position="445"/>
    </location>
</feature>
<dbReference type="OrthoDB" id="79851at2759"/>
<feature type="region of interest" description="Disordered" evidence="1">
    <location>
        <begin position="188"/>
        <end position="220"/>
    </location>
</feature>
<feature type="compositionally biased region" description="Acidic residues" evidence="1">
    <location>
        <begin position="347"/>
        <end position="361"/>
    </location>
</feature>
<feature type="region of interest" description="Disordered" evidence="1">
    <location>
        <begin position="248"/>
        <end position="618"/>
    </location>
</feature>
<feature type="compositionally biased region" description="Basic and acidic residues" evidence="1">
    <location>
        <begin position="561"/>
        <end position="603"/>
    </location>
</feature>
<name>A0A1V9ZY80_9STRA</name>
<dbReference type="EMBL" id="JNBS01001051">
    <property type="protein sequence ID" value="OQS02968.1"/>
    <property type="molecule type" value="Genomic_DNA"/>
</dbReference>
<feature type="compositionally biased region" description="Acidic residues" evidence="1">
    <location>
        <begin position="190"/>
        <end position="199"/>
    </location>
</feature>